<feature type="region of interest" description="Disordered" evidence="1">
    <location>
        <begin position="295"/>
        <end position="314"/>
    </location>
</feature>
<feature type="non-terminal residue" evidence="2">
    <location>
        <position position="422"/>
    </location>
</feature>
<dbReference type="Pfam" id="PF20206">
    <property type="entry name" value="Tra1_ring"/>
    <property type="match status" value="1"/>
</dbReference>
<accession>A0A3P7PW86</accession>
<evidence type="ECO:0000313" key="2">
    <source>
        <dbReference type="EMBL" id="VDN22336.1"/>
    </source>
</evidence>
<dbReference type="AlphaFoldDB" id="A0A3P7PW86"/>
<dbReference type="EMBL" id="UYRU01072503">
    <property type="protein sequence ID" value="VDN22336.1"/>
    <property type="molecule type" value="Genomic_DNA"/>
</dbReference>
<protein>
    <submittedName>
        <fullName evidence="2">Uncharacterized protein</fullName>
    </submittedName>
</protein>
<feature type="region of interest" description="Disordered" evidence="1">
    <location>
        <begin position="211"/>
        <end position="243"/>
    </location>
</feature>
<gene>
    <name evidence="2" type="ORF">DILT_LOCUS14032</name>
</gene>
<sequence>MGKLGRYNRADIGDVQRLNLDVACGEAGPQLRFWLAEYPNQPVDLPIRTLVDAAVETVQVASFLCLQTVASCFANVPSPSHIHGDGSMDRPVRLRAWNFLKGVCVAALNLHPLVNLYEEMASVPYLQSLPTFPLDELSRCIHASESGNEVSDLLIEDRHAKDINREVILRAVGGVFLSGAIQPPFEGSGVFMTFLIRQLTLVNLYDQVMASSPRDTEPEPMKPKLSEGAISSDQLFPSTPTAEPSLDPKLVVDAICLVMGHEDKEHVATGYVLLDEMLSTATAAFRAAMQTHTTKTPYEDEAQQRQQQQQPTEGQSCVEAVDSLNERASKCLVRFQLLRHLSTATMDMLYHPAWYVKWGACCILLHLCKRLPIQWFNQHIRGLLRGLLHCLHDLSSQMGQGALNLARECALELVKLVFLQPT</sequence>
<evidence type="ECO:0000313" key="3">
    <source>
        <dbReference type="Proteomes" id="UP000281553"/>
    </source>
</evidence>
<keyword evidence="3" id="KW-1185">Reference proteome</keyword>
<reference evidence="2 3" key="1">
    <citation type="submission" date="2018-11" db="EMBL/GenBank/DDBJ databases">
        <authorList>
            <consortium name="Pathogen Informatics"/>
        </authorList>
    </citation>
    <scope>NUCLEOTIDE SEQUENCE [LARGE SCALE GENOMIC DNA]</scope>
</reference>
<dbReference type="InterPro" id="IPR046805">
    <property type="entry name" value="Tra1_ring"/>
</dbReference>
<dbReference type="SUPFAM" id="SSF48371">
    <property type="entry name" value="ARM repeat"/>
    <property type="match status" value="1"/>
</dbReference>
<evidence type="ECO:0000256" key="1">
    <source>
        <dbReference type="SAM" id="MobiDB-lite"/>
    </source>
</evidence>
<organism evidence="2 3">
    <name type="scientific">Dibothriocephalus latus</name>
    <name type="common">Fish tapeworm</name>
    <name type="synonym">Diphyllobothrium latum</name>
    <dbReference type="NCBI Taxonomy" id="60516"/>
    <lineage>
        <taxon>Eukaryota</taxon>
        <taxon>Metazoa</taxon>
        <taxon>Spiralia</taxon>
        <taxon>Lophotrochozoa</taxon>
        <taxon>Platyhelminthes</taxon>
        <taxon>Cestoda</taxon>
        <taxon>Eucestoda</taxon>
        <taxon>Diphyllobothriidea</taxon>
        <taxon>Diphyllobothriidae</taxon>
        <taxon>Dibothriocephalus</taxon>
    </lineage>
</organism>
<feature type="compositionally biased region" description="Polar residues" evidence="1">
    <location>
        <begin position="229"/>
        <end position="242"/>
    </location>
</feature>
<dbReference type="OrthoDB" id="5570127at2759"/>
<name>A0A3P7PW86_DIBLA</name>
<feature type="compositionally biased region" description="Basic and acidic residues" evidence="1">
    <location>
        <begin position="214"/>
        <end position="225"/>
    </location>
</feature>
<proteinExistence type="predicted"/>
<dbReference type="Proteomes" id="UP000281553">
    <property type="component" value="Unassembled WGS sequence"/>
</dbReference>
<dbReference type="InterPro" id="IPR016024">
    <property type="entry name" value="ARM-type_fold"/>
</dbReference>